<dbReference type="EMBL" id="LAZR01018993">
    <property type="protein sequence ID" value="KKL94181.1"/>
    <property type="molecule type" value="Genomic_DNA"/>
</dbReference>
<name>A0A0F9GU11_9ZZZZ</name>
<gene>
    <name evidence="1" type="ORF">LCGC14_1867330</name>
</gene>
<accession>A0A0F9GU11</accession>
<reference evidence="1" key="1">
    <citation type="journal article" date="2015" name="Nature">
        <title>Complex archaea that bridge the gap between prokaryotes and eukaryotes.</title>
        <authorList>
            <person name="Spang A."/>
            <person name="Saw J.H."/>
            <person name="Jorgensen S.L."/>
            <person name="Zaremba-Niedzwiedzka K."/>
            <person name="Martijn J."/>
            <person name="Lind A.E."/>
            <person name="van Eijk R."/>
            <person name="Schleper C."/>
            <person name="Guy L."/>
            <person name="Ettema T.J."/>
        </authorList>
    </citation>
    <scope>NUCLEOTIDE SEQUENCE</scope>
</reference>
<dbReference type="AlphaFoldDB" id="A0A0F9GU11"/>
<protein>
    <submittedName>
        <fullName evidence="1">Uncharacterized protein</fullName>
    </submittedName>
</protein>
<proteinExistence type="predicted"/>
<sequence>MDYEIERIRIRVLFNLYYMYLSYPKMKWNVGIIKDNKYYIYRTNPNGVPDYVPYILTPVV</sequence>
<comment type="caution">
    <text evidence="1">The sequence shown here is derived from an EMBL/GenBank/DDBJ whole genome shotgun (WGS) entry which is preliminary data.</text>
</comment>
<organism evidence="1">
    <name type="scientific">marine sediment metagenome</name>
    <dbReference type="NCBI Taxonomy" id="412755"/>
    <lineage>
        <taxon>unclassified sequences</taxon>
        <taxon>metagenomes</taxon>
        <taxon>ecological metagenomes</taxon>
    </lineage>
</organism>
<evidence type="ECO:0000313" key="1">
    <source>
        <dbReference type="EMBL" id="KKL94181.1"/>
    </source>
</evidence>